<dbReference type="Proteomes" id="UP001152422">
    <property type="component" value="Unassembled WGS sequence"/>
</dbReference>
<evidence type="ECO:0000313" key="3">
    <source>
        <dbReference type="Proteomes" id="UP001152422"/>
    </source>
</evidence>
<sequence>MKKLLKEITVTFGLITGAFLYIQWPVAIDMGDSFKQTVISVVTKEDTNTSLKN</sequence>
<protein>
    <submittedName>
        <fullName evidence="2">Uncharacterized protein</fullName>
    </submittedName>
</protein>
<feature type="transmembrane region" description="Helical" evidence="1">
    <location>
        <begin position="7"/>
        <end position="24"/>
    </location>
</feature>
<organism evidence="2 3">
    <name type="scientific">Staphylococcus equorum</name>
    <dbReference type="NCBI Taxonomy" id="246432"/>
    <lineage>
        <taxon>Bacteria</taxon>
        <taxon>Bacillati</taxon>
        <taxon>Bacillota</taxon>
        <taxon>Bacilli</taxon>
        <taxon>Bacillales</taxon>
        <taxon>Staphylococcaceae</taxon>
        <taxon>Staphylococcus</taxon>
    </lineage>
</organism>
<keyword evidence="1" id="KW-0812">Transmembrane</keyword>
<evidence type="ECO:0000256" key="1">
    <source>
        <dbReference type="SAM" id="Phobius"/>
    </source>
</evidence>
<accession>A0A9X4R1C0</accession>
<gene>
    <name evidence="2" type="ORF">M4L89_12340</name>
</gene>
<dbReference type="AlphaFoldDB" id="A0A9X4R1C0"/>
<name>A0A9X4R1C0_9STAP</name>
<keyword evidence="1" id="KW-0472">Membrane</keyword>
<comment type="caution">
    <text evidence="2">The sequence shown here is derived from an EMBL/GenBank/DDBJ whole genome shotgun (WGS) entry which is preliminary data.</text>
</comment>
<evidence type="ECO:0000313" key="2">
    <source>
        <dbReference type="EMBL" id="MDG0847017.1"/>
    </source>
</evidence>
<keyword evidence="3" id="KW-1185">Reference proteome</keyword>
<dbReference type="EMBL" id="JAMBQA010000008">
    <property type="protein sequence ID" value="MDG0847017.1"/>
    <property type="molecule type" value="Genomic_DNA"/>
</dbReference>
<reference evidence="2" key="1">
    <citation type="submission" date="2022-05" db="EMBL/GenBank/DDBJ databases">
        <title>Comparative genomics of Staphylococcus equorum isolates.</title>
        <authorList>
            <person name="Luelf R.H."/>
        </authorList>
    </citation>
    <scope>NUCLEOTIDE SEQUENCE</scope>
    <source>
        <strain evidence="2">TMW 2.2497</strain>
    </source>
</reference>
<keyword evidence="1" id="KW-1133">Transmembrane helix</keyword>
<dbReference type="RefSeq" id="WP_157946675.1">
    <property type="nucleotide sequence ID" value="NZ_JAMBPY010000008.1"/>
</dbReference>
<proteinExistence type="predicted"/>